<gene>
    <name evidence="1" type="ORF">MM213_09780</name>
</gene>
<reference evidence="1" key="1">
    <citation type="submission" date="2022-03" db="EMBL/GenBank/DDBJ databases">
        <title>De novo assembled genomes of Belliella spp. (Cyclobacteriaceae) strains.</title>
        <authorList>
            <person name="Szabo A."/>
            <person name="Korponai K."/>
            <person name="Felfoldi T."/>
        </authorList>
    </citation>
    <scope>NUCLEOTIDE SEQUENCE</scope>
    <source>
        <strain evidence="1">DSM 111903</strain>
    </source>
</reference>
<comment type="caution">
    <text evidence="1">The sequence shown here is derived from an EMBL/GenBank/DDBJ whole genome shotgun (WGS) entry which is preliminary data.</text>
</comment>
<evidence type="ECO:0000313" key="1">
    <source>
        <dbReference type="EMBL" id="MCH7413773.1"/>
    </source>
</evidence>
<organism evidence="1 2">
    <name type="scientific">Belliella alkalica</name>
    <dbReference type="NCBI Taxonomy" id="1730871"/>
    <lineage>
        <taxon>Bacteria</taxon>
        <taxon>Pseudomonadati</taxon>
        <taxon>Bacteroidota</taxon>
        <taxon>Cytophagia</taxon>
        <taxon>Cytophagales</taxon>
        <taxon>Cyclobacteriaceae</taxon>
        <taxon>Belliella</taxon>
    </lineage>
</organism>
<evidence type="ECO:0008006" key="3">
    <source>
        <dbReference type="Google" id="ProtNLM"/>
    </source>
</evidence>
<evidence type="ECO:0000313" key="2">
    <source>
        <dbReference type="Proteomes" id="UP001165430"/>
    </source>
</evidence>
<proteinExistence type="predicted"/>
<sequence length="110" mass="12477">MEIKDTLIIAKEFGDTAGARDYDDGDFSGKEFYDNFLLQRFNKAVEGNYLLLIDIDGFWGWPSSFVSGSFGLLSMELGSELVLKHLRFKSDKNPLKIDKAIHVIKNPTKK</sequence>
<name>A0ABS9VBN1_9BACT</name>
<protein>
    <recommendedName>
        <fullName evidence="3">DUF4325 domain-containing protein</fullName>
    </recommendedName>
</protein>
<dbReference type="Proteomes" id="UP001165430">
    <property type="component" value="Unassembled WGS sequence"/>
</dbReference>
<accession>A0ABS9VBN1</accession>
<dbReference type="RefSeq" id="WP_241411808.1">
    <property type="nucleotide sequence ID" value="NZ_JAKZGO010000007.1"/>
</dbReference>
<dbReference type="EMBL" id="JAKZGO010000007">
    <property type="protein sequence ID" value="MCH7413773.1"/>
    <property type="molecule type" value="Genomic_DNA"/>
</dbReference>
<keyword evidence="2" id="KW-1185">Reference proteome</keyword>